<feature type="transmembrane region" description="Helical" evidence="9">
    <location>
        <begin position="129"/>
        <end position="151"/>
    </location>
</feature>
<evidence type="ECO:0000256" key="7">
    <source>
        <dbReference type="ARBA" id="ARBA00022989"/>
    </source>
</evidence>
<accession>A0A9D2NUK5</accession>
<evidence type="ECO:0000313" key="11">
    <source>
        <dbReference type="Proteomes" id="UP000823894"/>
    </source>
</evidence>
<comment type="similarity">
    <text evidence="1">Belongs to the peptidase A8 family.</text>
</comment>
<gene>
    <name evidence="10" type="ORF">H9757_01830</name>
</gene>
<dbReference type="Proteomes" id="UP000823894">
    <property type="component" value="Unassembled WGS sequence"/>
</dbReference>
<organism evidence="10 11">
    <name type="scientific">Candidatus Mediterraneibacter faecigallinarum</name>
    <dbReference type="NCBI Taxonomy" id="2838669"/>
    <lineage>
        <taxon>Bacteria</taxon>
        <taxon>Bacillati</taxon>
        <taxon>Bacillota</taxon>
        <taxon>Clostridia</taxon>
        <taxon>Lachnospirales</taxon>
        <taxon>Lachnospiraceae</taxon>
        <taxon>Mediterraneibacter</taxon>
    </lineage>
</organism>
<keyword evidence="8 9" id="KW-0472">Membrane</keyword>
<evidence type="ECO:0000256" key="5">
    <source>
        <dbReference type="ARBA" id="ARBA00022750"/>
    </source>
</evidence>
<dbReference type="GO" id="GO:0006508">
    <property type="term" value="P:proteolysis"/>
    <property type="evidence" value="ECO:0007669"/>
    <property type="project" value="UniProtKB-KW"/>
</dbReference>
<dbReference type="GO" id="GO:0016020">
    <property type="term" value="C:membrane"/>
    <property type="evidence" value="ECO:0007669"/>
    <property type="project" value="InterPro"/>
</dbReference>
<keyword evidence="6" id="KW-0378">Hydrolase</keyword>
<dbReference type="InterPro" id="IPR001872">
    <property type="entry name" value="Peptidase_A8"/>
</dbReference>
<reference evidence="10" key="2">
    <citation type="submission" date="2021-04" db="EMBL/GenBank/DDBJ databases">
        <authorList>
            <person name="Gilroy R."/>
        </authorList>
    </citation>
    <scope>NUCLEOTIDE SEQUENCE</scope>
    <source>
        <strain evidence="10">ChiGjej1B1-1692</strain>
    </source>
</reference>
<comment type="caution">
    <text evidence="10">The sequence shown here is derived from an EMBL/GenBank/DDBJ whole genome shotgun (WGS) entry which is preliminary data.</text>
</comment>
<dbReference type="AlphaFoldDB" id="A0A9D2NUK5"/>
<dbReference type="Pfam" id="PF01252">
    <property type="entry name" value="Peptidase_A8"/>
    <property type="match status" value="1"/>
</dbReference>
<keyword evidence="3" id="KW-0645">Protease</keyword>
<evidence type="ECO:0000256" key="2">
    <source>
        <dbReference type="ARBA" id="ARBA00022475"/>
    </source>
</evidence>
<dbReference type="PANTHER" id="PTHR33695">
    <property type="entry name" value="LIPOPROTEIN SIGNAL PEPTIDASE"/>
    <property type="match status" value="1"/>
</dbReference>
<dbReference type="EMBL" id="DWWK01000018">
    <property type="protein sequence ID" value="HJC37796.1"/>
    <property type="molecule type" value="Genomic_DNA"/>
</dbReference>
<keyword evidence="5" id="KW-0064">Aspartyl protease</keyword>
<reference evidence="10" key="1">
    <citation type="journal article" date="2021" name="PeerJ">
        <title>Extensive microbial diversity within the chicken gut microbiome revealed by metagenomics and culture.</title>
        <authorList>
            <person name="Gilroy R."/>
            <person name="Ravi A."/>
            <person name="Getino M."/>
            <person name="Pursley I."/>
            <person name="Horton D.L."/>
            <person name="Alikhan N.F."/>
            <person name="Baker D."/>
            <person name="Gharbi K."/>
            <person name="Hall N."/>
            <person name="Watson M."/>
            <person name="Adriaenssens E.M."/>
            <person name="Foster-Nyarko E."/>
            <person name="Jarju S."/>
            <person name="Secka A."/>
            <person name="Antonio M."/>
            <person name="Oren A."/>
            <person name="Chaudhuri R.R."/>
            <person name="La Ragione R."/>
            <person name="Hildebrand F."/>
            <person name="Pallen M.J."/>
        </authorList>
    </citation>
    <scope>NUCLEOTIDE SEQUENCE</scope>
    <source>
        <strain evidence="10">ChiGjej1B1-1692</strain>
    </source>
</reference>
<name>A0A9D2NUK5_9FIRM</name>
<proteinExistence type="inferred from homology"/>
<evidence type="ECO:0000256" key="6">
    <source>
        <dbReference type="ARBA" id="ARBA00022801"/>
    </source>
</evidence>
<protein>
    <submittedName>
        <fullName evidence="10">Signal peptidase II</fullName>
    </submittedName>
</protein>
<evidence type="ECO:0000256" key="8">
    <source>
        <dbReference type="ARBA" id="ARBA00023136"/>
    </source>
</evidence>
<dbReference type="PANTHER" id="PTHR33695:SF1">
    <property type="entry name" value="LIPOPROTEIN SIGNAL PEPTIDASE"/>
    <property type="match status" value="1"/>
</dbReference>
<evidence type="ECO:0000256" key="9">
    <source>
        <dbReference type="SAM" id="Phobius"/>
    </source>
</evidence>
<evidence type="ECO:0000256" key="4">
    <source>
        <dbReference type="ARBA" id="ARBA00022692"/>
    </source>
</evidence>
<evidence type="ECO:0000313" key="10">
    <source>
        <dbReference type="EMBL" id="HJC37796.1"/>
    </source>
</evidence>
<keyword evidence="2" id="KW-1003">Cell membrane</keyword>
<evidence type="ECO:0000256" key="1">
    <source>
        <dbReference type="ARBA" id="ARBA00006139"/>
    </source>
</evidence>
<keyword evidence="7 9" id="KW-1133">Transmembrane helix</keyword>
<feature type="transmembrane region" description="Helical" evidence="9">
    <location>
        <begin position="60"/>
        <end position="82"/>
    </location>
</feature>
<sequence length="161" mass="17804">MKKILFPAGGAALFAADQILKSYAEQNLEKGEERPLTDRIVLRRVHNKGMCLNLLDEEPGLVRTLSLVSASVLTGFYFLTLFRKKGFWMKKGLSLMTAGAWSNTVDRCAKGYVVDYVGFRCGNEKISAVTYNLGDFFLAAGGVISAAAALFRPKRKNRKSE</sequence>
<keyword evidence="4 9" id="KW-0812">Transmembrane</keyword>
<evidence type="ECO:0000256" key="3">
    <source>
        <dbReference type="ARBA" id="ARBA00022670"/>
    </source>
</evidence>
<dbReference type="GO" id="GO:0004190">
    <property type="term" value="F:aspartic-type endopeptidase activity"/>
    <property type="evidence" value="ECO:0007669"/>
    <property type="project" value="UniProtKB-KW"/>
</dbReference>